<dbReference type="GO" id="GO:0005737">
    <property type="term" value="C:cytoplasm"/>
    <property type="evidence" value="ECO:0007669"/>
    <property type="project" value="TreeGrafter"/>
</dbReference>
<dbReference type="EC" id="6.3.2.6" evidence="3"/>
<dbReference type="PANTHER" id="PTHR43700:SF1">
    <property type="entry name" value="PHOSPHORIBOSYLAMINOIMIDAZOLE-SUCCINOCARBOXAMIDE SYNTHASE"/>
    <property type="match status" value="1"/>
</dbReference>
<evidence type="ECO:0000256" key="4">
    <source>
        <dbReference type="ARBA" id="ARBA00022598"/>
    </source>
</evidence>
<evidence type="ECO:0000256" key="5">
    <source>
        <dbReference type="ARBA" id="ARBA00022741"/>
    </source>
</evidence>
<evidence type="ECO:0000256" key="3">
    <source>
        <dbReference type="ARBA" id="ARBA00012217"/>
    </source>
</evidence>
<dbReference type="Pfam" id="PF01259">
    <property type="entry name" value="SAICAR_synt"/>
    <property type="match status" value="1"/>
</dbReference>
<dbReference type="GO" id="GO:0005524">
    <property type="term" value="F:ATP binding"/>
    <property type="evidence" value="ECO:0007669"/>
    <property type="project" value="UniProtKB-KW"/>
</dbReference>
<dbReference type="GO" id="GO:0006189">
    <property type="term" value="P:'de novo' IMP biosynthetic process"/>
    <property type="evidence" value="ECO:0007669"/>
    <property type="project" value="UniProtKB-UniPathway"/>
</dbReference>
<organism evidence="10 11">
    <name type="scientific">Candidatus Giovannonibacteria bacterium RIFCSPHIGHO2_02_43_16</name>
    <dbReference type="NCBI Taxonomy" id="1798331"/>
    <lineage>
        <taxon>Bacteria</taxon>
        <taxon>Candidatus Giovannoniibacteriota</taxon>
    </lineage>
</organism>
<proteinExistence type="inferred from homology"/>
<evidence type="ECO:0000256" key="7">
    <source>
        <dbReference type="ARBA" id="ARBA00022840"/>
    </source>
</evidence>
<dbReference type="STRING" id="1798331.A2W57_03030"/>
<evidence type="ECO:0000313" key="10">
    <source>
        <dbReference type="EMBL" id="OGF73648.1"/>
    </source>
</evidence>
<dbReference type="CDD" id="cd01414">
    <property type="entry name" value="SAICAR_synt_Sc"/>
    <property type="match status" value="1"/>
</dbReference>
<dbReference type="Gene3D" id="3.30.470.20">
    <property type="entry name" value="ATP-grasp fold, B domain"/>
    <property type="match status" value="1"/>
</dbReference>
<name>A0A1F5WD90_9BACT</name>
<dbReference type="InterPro" id="IPR028923">
    <property type="entry name" value="SAICAR_synt/ADE2_N"/>
</dbReference>
<evidence type="ECO:0000256" key="1">
    <source>
        <dbReference type="ARBA" id="ARBA00004672"/>
    </source>
</evidence>
<protein>
    <recommendedName>
        <fullName evidence="3">phosphoribosylaminoimidazolesuccinocarboxamide synthase</fullName>
        <ecNumber evidence="3">6.3.2.6</ecNumber>
    </recommendedName>
</protein>
<evidence type="ECO:0000256" key="8">
    <source>
        <dbReference type="ARBA" id="ARBA00048475"/>
    </source>
</evidence>
<sequence length="336" mass="38470">MAHIPASVETSEDMEYLLSERVKLLSQGKIREIYQHPKEEDSLLMVTSDRMSAFDFVMPRKVPQKGEVLTALTHFWLTDILREFPSHFKRSSLNHWLNAVHDLKADLPELPLERSLVIRKTEIPPFEMIFRHHLGGSVYKKYLDTRLVAGLAVQKGYKKWEKLPHPHFTPSTKASKGHDENKNVSEYIDAMGEQGIRAIQMFRSAYEKAYAYAESRGILILDTKFEGLTMIADEVITPDSSRFTTVESYNNAMQNGGDPIFLDKEFFRQWGKTVETPFGMGLGSLKNPEDPEQLAFVNSLEIPDRVIKETSTRYINIGEILTGCNLADYQARFMCV</sequence>
<dbReference type="Proteomes" id="UP000178276">
    <property type="component" value="Unassembled WGS sequence"/>
</dbReference>
<gene>
    <name evidence="10" type="ORF">A2W57_03030</name>
</gene>
<comment type="catalytic activity">
    <reaction evidence="8">
        <text>5-amino-1-(5-phospho-D-ribosyl)imidazole-4-carboxylate + L-aspartate + ATP = (2S)-2-[5-amino-1-(5-phospho-beta-D-ribosyl)imidazole-4-carboxamido]succinate + ADP + phosphate + 2 H(+)</text>
        <dbReference type="Rhea" id="RHEA:22628"/>
        <dbReference type="ChEBI" id="CHEBI:15378"/>
        <dbReference type="ChEBI" id="CHEBI:29991"/>
        <dbReference type="ChEBI" id="CHEBI:30616"/>
        <dbReference type="ChEBI" id="CHEBI:43474"/>
        <dbReference type="ChEBI" id="CHEBI:58443"/>
        <dbReference type="ChEBI" id="CHEBI:77657"/>
        <dbReference type="ChEBI" id="CHEBI:456216"/>
        <dbReference type="EC" id="6.3.2.6"/>
    </reaction>
</comment>
<evidence type="ECO:0000259" key="9">
    <source>
        <dbReference type="Pfam" id="PF01259"/>
    </source>
</evidence>
<dbReference type="EMBL" id="MFHJ01000031">
    <property type="protein sequence ID" value="OGF73648.1"/>
    <property type="molecule type" value="Genomic_DNA"/>
</dbReference>
<comment type="caution">
    <text evidence="10">The sequence shown here is derived from an EMBL/GenBank/DDBJ whole genome shotgun (WGS) entry which is preliminary data.</text>
</comment>
<dbReference type="GO" id="GO:0004639">
    <property type="term" value="F:phosphoribosylaminoimidazolesuccinocarboxamide synthase activity"/>
    <property type="evidence" value="ECO:0007669"/>
    <property type="project" value="UniProtKB-EC"/>
</dbReference>
<dbReference type="UniPathway" id="UPA00074">
    <property type="reaction ID" value="UER00131"/>
</dbReference>
<dbReference type="PANTHER" id="PTHR43700">
    <property type="entry name" value="PHOSPHORIBOSYLAMINOIMIDAZOLE-SUCCINOCARBOXAMIDE SYNTHASE"/>
    <property type="match status" value="1"/>
</dbReference>
<evidence type="ECO:0000256" key="6">
    <source>
        <dbReference type="ARBA" id="ARBA00022755"/>
    </source>
</evidence>
<keyword evidence="4" id="KW-0436">Ligase</keyword>
<feature type="domain" description="SAICAR synthetase/ADE2 N-terminal" evidence="9">
    <location>
        <begin position="25"/>
        <end position="276"/>
    </location>
</feature>
<keyword evidence="7" id="KW-0067">ATP-binding</keyword>
<keyword evidence="5" id="KW-0547">Nucleotide-binding</keyword>
<evidence type="ECO:0000256" key="2">
    <source>
        <dbReference type="ARBA" id="ARBA00010190"/>
    </source>
</evidence>
<comment type="pathway">
    <text evidence="1">Purine metabolism; IMP biosynthesis via de novo pathway; 5-amino-1-(5-phospho-D-ribosyl)imidazole-4-carboxamide from 5-amino-1-(5-phospho-D-ribosyl)imidazole-4-carboxylate: step 1/2.</text>
</comment>
<keyword evidence="6" id="KW-0658">Purine biosynthesis</keyword>
<dbReference type="Gene3D" id="3.30.200.20">
    <property type="entry name" value="Phosphorylase Kinase, domain 1"/>
    <property type="match status" value="1"/>
</dbReference>
<evidence type="ECO:0000313" key="11">
    <source>
        <dbReference type="Proteomes" id="UP000178276"/>
    </source>
</evidence>
<dbReference type="AlphaFoldDB" id="A0A1F5WD90"/>
<comment type="similarity">
    <text evidence="2">Belongs to the SAICAR synthetase family.</text>
</comment>
<dbReference type="SUPFAM" id="SSF56104">
    <property type="entry name" value="SAICAR synthase-like"/>
    <property type="match status" value="1"/>
</dbReference>
<accession>A0A1F5WD90</accession>
<reference evidence="10 11" key="1">
    <citation type="journal article" date="2016" name="Nat. Commun.">
        <title>Thousands of microbial genomes shed light on interconnected biogeochemical processes in an aquifer system.</title>
        <authorList>
            <person name="Anantharaman K."/>
            <person name="Brown C.T."/>
            <person name="Hug L.A."/>
            <person name="Sharon I."/>
            <person name="Castelle C.J."/>
            <person name="Probst A.J."/>
            <person name="Thomas B.C."/>
            <person name="Singh A."/>
            <person name="Wilkins M.J."/>
            <person name="Karaoz U."/>
            <person name="Brodie E.L."/>
            <person name="Williams K.H."/>
            <person name="Hubbard S.S."/>
            <person name="Banfield J.F."/>
        </authorList>
    </citation>
    <scope>NUCLEOTIDE SEQUENCE [LARGE SCALE GENOMIC DNA]</scope>
</reference>